<evidence type="ECO:0000313" key="1">
    <source>
        <dbReference type="EMBL" id="GIL25064.1"/>
    </source>
</evidence>
<dbReference type="Proteomes" id="UP000614996">
    <property type="component" value="Unassembled WGS sequence"/>
</dbReference>
<reference evidence="2" key="1">
    <citation type="journal article" date="2021" name="Int. J. Syst. Evol. Microbiol.">
        <title>Actinocatenispora comari sp. nov., an endophytic actinomycete isolated from aerial parts of Comarum salesowianum.</title>
        <authorList>
            <person name="Oyunbileg N."/>
            <person name="Iizaka Y."/>
            <person name="Hamada M."/>
            <person name="Davaapurev B.O."/>
            <person name="Fukumoto A."/>
            <person name="Tsetseg B."/>
            <person name="Kato F."/>
            <person name="Tamura T."/>
            <person name="Batkhuu J."/>
            <person name="Anzai Y."/>
        </authorList>
    </citation>
    <scope>NUCLEOTIDE SEQUENCE [LARGE SCALE GENOMIC DNA]</scope>
    <source>
        <strain evidence="2">NUM-2625</strain>
    </source>
</reference>
<organism evidence="1 2">
    <name type="scientific">Actinocatenispora comari</name>
    <dbReference type="NCBI Taxonomy" id="2807577"/>
    <lineage>
        <taxon>Bacteria</taxon>
        <taxon>Bacillati</taxon>
        <taxon>Actinomycetota</taxon>
        <taxon>Actinomycetes</taxon>
        <taxon>Micromonosporales</taxon>
        <taxon>Micromonosporaceae</taxon>
        <taxon>Actinocatenispora</taxon>
    </lineage>
</organism>
<evidence type="ECO:0000313" key="2">
    <source>
        <dbReference type="Proteomes" id="UP000614996"/>
    </source>
</evidence>
<gene>
    <name evidence="1" type="ORF">NUM_03190</name>
</gene>
<dbReference type="RefSeq" id="WP_207122699.1">
    <property type="nucleotide sequence ID" value="NZ_BOPO01000003.1"/>
</dbReference>
<dbReference type="AlphaFoldDB" id="A0A8J4A4X7"/>
<name>A0A8J4A4X7_9ACTN</name>
<protein>
    <submittedName>
        <fullName evidence="1">Uncharacterized protein</fullName>
    </submittedName>
</protein>
<accession>A0A8J4A4X7</accession>
<keyword evidence="2" id="KW-1185">Reference proteome</keyword>
<sequence length="123" mass="13581">MVRRAGSRLLIVGDERYRWSLRHRHEQRAPDAVPGSADCREVVGIWREGLPGRLEVVFRAGKGRAVPDGRLHAGAVIAADGVVRNLNEPGVVRALLDEALARGWHPTHRTHLHLDGWSLLAPA</sequence>
<proteinExistence type="predicted"/>
<comment type="caution">
    <text evidence="1">The sequence shown here is derived from an EMBL/GenBank/DDBJ whole genome shotgun (WGS) entry which is preliminary data.</text>
</comment>
<dbReference type="EMBL" id="BOPO01000003">
    <property type="protein sequence ID" value="GIL25064.1"/>
    <property type="molecule type" value="Genomic_DNA"/>
</dbReference>